<sequence>MKQSFVYIMTNKYRTTFYIGVTSDLSKRIVEHHEGNGAKFTKKYNLKDLVYFEVFSDIKQAIAREKQLKNWHREWKINLIKEQNPTLRTLDCSTSP</sequence>
<dbReference type="PROSITE" id="PS50164">
    <property type="entry name" value="GIY_YIG"/>
    <property type="match status" value="1"/>
</dbReference>
<evidence type="ECO:0000256" key="1">
    <source>
        <dbReference type="ARBA" id="ARBA00007435"/>
    </source>
</evidence>
<dbReference type="SMART" id="SM00465">
    <property type="entry name" value="GIYc"/>
    <property type="match status" value="1"/>
</dbReference>
<evidence type="ECO:0000313" key="4">
    <source>
        <dbReference type="Proteomes" id="UP000261828"/>
    </source>
</evidence>
<dbReference type="OrthoDB" id="9807770at2"/>
<protein>
    <submittedName>
        <fullName evidence="3">GIY-YIG nuclease family protein</fullName>
    </submittedName>
</protein>
<dbReference type="InterPro" id="IPR050190">
    <property type="entry name" value="UPF0213_domain"/>
</dbReference>
<gene>
    <name evidence="3" type="ORF">DX873_05565</name>
</gene>
<feature type="domain" description="GIY-YIG" evidence="2">
    <location>
        <begin position="2"/>
        <end position="78"/>
    </location>
</feature>
<dbReference type="AlphaFoldDB" id="A0A371JW48"/>
<dbReference type="InterPro" id="IPR000305">
    <property type="entry name" value="GIY-YIG_endonuc"/>
</dbReference>
<dbReference type="Gene3D" id="3.40.1440.10">
    <property type="entry name" value="GIY-YIG endonuclease"/>
    <property type="match status" value="1"/>
</dbReference>
<proteinExistence type="inferred from homology"/>
<dbReference type="EMBL" id="QTJX01000001">
    <property type="protein sequence ID" value="RDY62054.1"/>
    <property type="molecule type" value="Genomic_DNA"/>
</dbReference>
<evidence type="ECO:0000313" key="3">
    <source>
        <dbReference type="EMBL" id="RDY62054.1"/>
    </source>
</evidence>
<dbReference type="Proteomes" id="UP000261828">
    <property type="component" value="Unassembled WGS sequence"/>
</dbReference>
<dbReference type="InterPro" id="IPR035901">
    <property type="entry name" value="GIY-YIG_endonuc_sf"/>
</dbReference>
<dbReference type="Pfam" id="PF01541">
    <property type="entry name" value="GIY-YIG"/>
    <property type="match status" value="1"/>
</dbReference>
<dbReference type="PANTHER" id="PTHR34477">
    <property type="entry name" value="UPF0213 PROTEIN YHBQ"/>
    <property type="match status" value="1"/>
</dbReference>
<dbReference type="PANTHER" id="PTHR34477:SF5">
    <property type="entry name" value="BSL5627 PROTEIN"/>
    <property type="match status" value="1"/>
</dbReference>
<dbReference type="SUPFAM" id="SSF82771">
    <property type="entry name" value="GIY-YIG endonuclease"/>
    <property type="match status" value="1"/>
</dbReference>
<organism evidence="3 4">
    <name type="scientific">Flagellimonas nanhaiensis</name>
    <dbReference type="NCBI Taxonomy" id="2292706"/>
    <lineage>
        <taxon>Bacteria</taxon>
        <taxon>Pseudomonadati</taxon>
        <taxon>Bacteroidota</taxon>
        <taxon>Flavobacteriia</taxon>
        <taxon>Flavobacteriales</taxon>
        <taxon>Flavobacteriaceae</taxon>
        <taxon>Flagellimonas</taxon>
    </lineage>
</organism>
<dbReference type="RefSeq" id="WP_116183831.1">
    <property type="nucleotide sequence ID" value="NZ_QTJX01000001.1"/>
</dbReference>
<name>A0A371JW48_9FLAO</name>
<accession>A0A371JW48</accession>
<comment type="caution">
    <text evidence="3">The sequence shown here is derived from an EMBL/GenBank/DDBJ whole genome shotgun (WGS) entry which is preliminary data.</text>
</comment>
<comment type="similarity">
    <text evidence="1">Belongs to the UPF0213 family.</text>
</comment>
<evidence type="ECO:0000259" key="2">
    <source>
        <dbReference type="PROSITE" id="PS50164"/>
    </source>
</evidence>
<reference evidence="3 4" key="1">
    <citation type="submission" date="2018-08" db="EMBL/GenBank/DDBJ databases">
        <title>Muricauda nanhaiensis sp. nov., isolated from seawater of the South China Sea.</title>
        <authorList>
            <person name="Dang Y."/>
        </authorList>
    </citation>
    <scope>NUCLEOTIDE SEQUENCE [LARGE SCALE GENOMIC DNA]</scope>
    <source>
        <strain evidence="3 4">SM1704</strain>
    </source>
</reference>
<keyword evidence="4" id="KW-1185">Reference proteome</keyword>
<dbReference type="CDD" id="cd10448">
    <property type="entry name" value="GIY-YIG_unchar_3"/>
    <property type="match status" value="1"/>
</dbReference>